<keyword evidence="8" id="KW-1185">Reference proteome</keyword>
<feature type="compositionally biased region" description="Polar residues" evidence="4">
    <location>
        <begin position="177"/>
        <end position="197"/>
    </location>
</feature>
<comment type="caution">
    <text evidence="7">The sequence shown here is derived from an EMBL/GenBank/DDBJ whole genome shotgun (WGS) entry which is preliminary data.</text>
</comment>
<comment type="similarity">
    <text evidence="2">Belongs to the lin-54 family.</text>
</comment>
<keyword evidence="5" id="KW-0732">Signal</keyword>
<dbReference type="Proteomes" id="UP000734854">
    <property type="component" value="Unassembled WGS sequence"/>
</dbReference>
<reference evidence="7 8" key="1">
    <citation type="submission" date="2020-08" db="EMBL/GenBank/DDBJ databases">
        <title>Plant Genome Project.</title>
        <authorList>
            <person name="Zhang R.-G."/>
        </authorList>
    </citation>
    <scope>NUCLEOTIDE SEQUENCE [LARGE SCALE GENOMIC DNA]</scope>
    <source>
        <tissue evidence="7">Rhizome</tissue>
    </source>
</reference>
<evidence type="ECO:0000313" key="7">
    <source>
        <dbReference type="EMBL" id="KAG6504710.1"/>
    </source>
</evidence>
<feature type="chain" id="PRO_5035238080" description="CRC domain-containing protein" evidence="5">
    <location>
        <begin position="22"/>
        <end position="654"/>
    </location>
</feature>
<feature type="domain" description="CRC" evidence="6">
    <location>
        <begin position="201"/>
        <end position="324"/>
    </location>
</feature>
<protein>
    <recommendedName>
        <fullName evidence="6">CRC domain-containing protein</fullName>
    </recommendedName>
</protein>
<dbReference type="GO" id="GO:0006355">
    <property type="term" value="P:regulation of DNA-templated transcription"/>
    <property type="evidence" value="ECO:0007669"/>
    <property type="project" value="TreeGrafter"/>
</dbReference>
<dbReference type="EMBL" id="JACMSC010000010">
    <property type="protein sequence ID" value="KAG6504710.1"/>
    <property type="molecule type" value="Genomic_DNA"/>
</dbReference>
<feature type="compositionally biased region" description="Basic and acidic residues" evidence="4">
    <location>
        <begin position="497"/>
        <end position="515"/>
    </location>
</feature>
<feature type="compositionally biased region" description="Low complexity" evidence="4">
    <location>
        <begin position="394"/>
        <end position="405"/>
    </location>
</feature>
<evidence type="ECO:0000256" key="2">
    <source>
        <dbReference type="ARBA" id="ARBA00007267"/>
    </source>
</evidence>
<dbReference type="PROSITE" id="PS51634">
    <property type="entry name" value="CRC"/>
    <property type="match status" value="1"/>
</dbReference>
<evidence type="ECO:0000256" key="5">
    <source>
        <dbReference type="SAM" id="SignalP"/>
    </source>
</evidence>
<evidence type="ECO:0000256" key="3">
    <source>
        <dbReference type="ARBA" id="ARBA00023242"/>
    </source>
</evidence>
<keyword evidence="3" id="KW-0539">Nucleus</keyword>
<feature type="compositionally biased region" description="Basic and acidic residues" evidence="4">
    <location>
        <begin position="461"/>
        <end position="475"/>
    </location>
</feature>
<dbReference type="InterPro" id="IPR005172">
    <property type="entry name" value="CRC"/>
</dbReference>
<dbReference type="PANTHER" id="PTHR12446">
    <property type="entry name" value="TESMIN/TSO1-RELATED"/>
    <property type="match status" value="1"/>
</dbReference>
<sequence>MPPSCLLFLSLFLALDFPHRSEKKSDLYLPAAAPCGGSRLYDLNCGAGDPFRCFGGFLRSLQGSRSIPELRPDNMSEEFRFCDEEWSKVLHLQRRLISLRGNSSASWISQPRRAAEAPLRRLVCRPRAVAATEAAASHRAGFSPHVAPVNFFYFRGRSDIENDNDFFVIEFYTNTCKPESPKPWSQDSRPANDTKVGTPTRKKNCNCKNSKCLKLYCECFAAGVYCDGCNCTNCCNNVDNETVRHVAVEATLERNPNAFRPKIGSGTQTLRDSRDETGEPLFGRHNKGCHCKKSECLKKYCECFQANILCSENCKCLDCKNFEGSMERKPLFRGDHGSTLYMQHAALNGAAGAHIFLSPTISRKRKIQDVFSCTSVNGQSTKSFTQSKTPVQVSSSTPIPAASSTNTAPVASTKVIYRSLLADTVRTEHVRDLCKLLVMVSGEVAKTVADRQIEESSVLEGHVECSPHSDYERDQSQKDLYMPRTSADECSSGISLDKPDKEESRSECREREKGGKPVSPGTLVLMCNEKDMIFMASQAAAADPSSSNNRSTSEAYVEQEKGVLTKFRDYLLKLVTCGQMKEEKYRSMSSMHERACHMESALYSIARNSVPATTVEIPLTRTSSPAYSTNICPPVGCQTLGNGDMKLKLEKAEM</sequence>
<dbReference type="GO" id="GO:0005634">
    <property type="term" value="C:nucleus"/>
    <property type="evidence" value="ECO:0007669"/>
    <property type="project" value="UniProtKB-SubCell"/>
</dbReference>
<evidence type="ECO:0000256" key="4">
    <source>
        <dbReference type="SAM" id="MobiDB-lite"/>
    </source>
</evidence>
<feature type="compositionally biased region" description="Polar residues" evidence="4">
    <location>
        <begin position="382"/>
        <end position="393"/>
    </location>
</feature>
<dbReference type="SMART" id="SM01114">
    <property type="entry name" value="CXC"/>
    <property type="match status" value="2"/>
</dbReference>
<feature type="region of interest" description="Disordered" evidence="4">
    <location>
        <begin position="177"/>
        <end position="200"/>
    </location>
</feature>
<dbReference type="InterPro" id="IPR028307">
    <property type="entry name" value="Lin-54_fam"/>
</dbReference>
<dbReference type="InterPro" id="IPR033467">
    <property type="entry name" value="Tesmin/TSO1-like_CXC"/>
</dbReference>
<dbReference type="AlphaFoldDB" id="A0A8J5GFC4"/>
<name>A0A8J5GFC4_ZINOF</name>
<evidence type="ECO:0000313" key="8">
    <source>
        <dbReference type="Proteomes" id="UP000734854"/>
    </source>
</evidence>
<dbReference type="PANTHER" id="PTHR12446:SF34">
    <property type="entry name" value="PROTEIN LIN-54 HOMOLOG"/>
    <property type="match status" value="1"/>
</dbReference>
<dbReference type="Pfam" id="PF03638">
    <property type="entry name" value="TCR"/>
    <property type="match status" value="2"/>
</dbReference>
<feature type="region of interest" description="Disordered" evidence="4">
    <location>
        <begin position="483"/>
        <end position="521"/>
    </location>
</feature>
<proteinExistence type="inferred from homology"/>
<feature type="region of interest" description="Disordered" evidence="4">
    <location>
        <begin position="382"/>
        <end position="405"/>
    </location>
</feature>
<organism evidence="7 8">
    <name type="scientific">Zingiber officinale</name>
    <name type="common">Ginger</name>
    <name type="synonym">Amomum zingiber</name>
    <dbReference type="NCBI Taxonomy" id="94328"/>
    <lineage>
        <taxon>Eukaryota</taxon>
        <taxon>Viridiplantae</taxon>
        <taxon>Streptophyta</taxon>
        <taxon>Embryophyta</taxon>
        <taxon>Tracheophyta</taxon>
        <taxon>Spermatophyta</taxon>
        <taxon>Magnoliopsida</taxon>
        <taxon>Liliopsida</taxon>
        <taxon>Zingiberales</taxon>
        <taxon>Zingiberaceae</taxon>
        <taxon>Zingiber</taxon>
    </lineage>
</organism>
<evidence type="ECO:0000256" key="1">
    <source>
        <dbReference type="ARBA" id="ARBA00004123"/>
    </source>
</evidence>
<accession>A0A8J5GFC4</accession>
<evidence type="ECO:0000259" key="6">
    <source>
        <dbReference type="PROSITE" id="PS51634"/>
    </source>
</evidence>
<comment type="subcellular location">
    <subcellularLocation>
        <location evidence="1">Nucleus</location>
    </subcellularLocation>
</comment>
<feature type="signal peptide" evidence="5">
    <location>
        <begin position="1"/>
        <end position="21"/>
    </location>
</feature>
<feature type="region of interest" description="Disordered" evidence="4">
    <location>
        <begin position="456"/>
        <end position="475"/>
    </location>
</feature>
<gene>
    <name evidence="7" type="ORF">ZIOFF_037054</name>
</gene>